<dbReference type="AlphaFoldDB" id="A0A0A2ZYJ2"/>
<evidence type="ECO:0000313" key="2">
    <source>
        <dbReference type="Proteomes" id="UP000030554"/>
    </source>
</evidence>
<evidence type="ECO:0000313" key="1">
    <source>
        <dbReference type="EMBL" id="KGQ59895.1"/>
    </source>
</evidence>
<gene>
    <name evidence="1" type="ORF">IO48_10015</name>
</gene>
<dbReference type="Proteomes" id="UP000030554">
    <property type="component" value="Unassembled WGS sequence"/>
</dbReference>
<sequence>MKTTTSYNIKLDKKMKIERMALELGIKLGRNVKWTEVMGVLVDEFAKDACDVILVREKEKQLKK</sequence>
<dbReference type="RefSeq" id="WP_039164325.1">
    <property type="nucleotide sequence ID" value="NZ_JPJQ01000051.1"/>
</dbReference>
<comment type="caution">
    <text evidence="1">The sequence shown here is derived from an EMBL/GenBank/DDBJ whole genome shotgun (WGS) entry which is preliminary data.</text>
</comment>
<accession>A0A0A2ZYJ2</accession>
<proteinExistence type="predicted"/>
<protein>
    <submittedName>
        <fullName evidence="1">Uncharacterized protein</fullName>
    </submittedName>
</protein>
<dbReference type="EMBL" id="JPJQ01000051">
    <property type="protein sequence ID" value="KGQ59895.1"/>
    <property type="molecule type" value="Genomic_DNA"/>
</dbReference>
<reference evidence="1 2" key="1">
    <citation type="submission" date="2014-07" db="EMBL/GenBank/DDBJ databases">
        <title>Chaperone-usher fimbriae in a diverse selection of Gallibacterium genomes.</title>
        <authorList>
            <person name="Kudirkiene E."/>
            <person name="Bager R.J."/>
            <person name="Johnson T.J."/>
            <person name="Bojesen A.M."/>
        </authorList>
    </citation>
    <scope>NUCLEOTIDE SEQUENCE [LARGE SCALE GENOMIC DNA]</scope>
    <source>
        <strain evidence="1 2">4895</strain>
    </source>
</reference>
<organism evidence="1 2">
    <name type="scientific">Gallibacterium anatis 4895</name>
    <dbReference type="NCBI Taxonomy" id="1396510"/>
    <lineage>
        <taxon>Bacteria</taxon>
        <taxon>Pseudomonadati</taxon>
        <taxon>Pseudomonadota</taxon>
        <taxon>Gammaproteobacteria</taxon>
        <taxon>Pasteurellales</taxon>
        <taxon>Pasteurellaceae</taxon>
        <taxon>Gallibacterium</taxon>
    </lineage>
</organism>
<name>A0A0A2ZYJ2_9PAST</name>